<accession>A0A3M0GBU3</accession>
<evidence type="ECO:0000313" key="2">
    <source>
        <dbReference type="Proteomes" id="UP000275256"/>
    </source>
</evidence>
<keyword evidence="2" id="KW-1185">Reference proteome</keyword>
<evidence type="ECO:0000313" key="1">
    <source>
        <dbReference type="EMBL" id="RMB62455.1"/>
    </source>
</evidence>
<sequence>MLASRGLSGKSPQEVVEALDQDPTARPLPLMASVRYDEVTLDDGTTQATLPLDGDEFYISVAPYESRTHDCYFHSLGTCQGELTNTDVHVTVVSEDGETLVDEDATTYANGFVGFWVPKDVSGTVTVTKDGKTGEVAFSSDKEGATCITTLQLV</sequence>
<name>A0A3M0GBU3_9ACTN</name>
<organism evidence="1 2">
    <name type="scientific">Tessaracoccus antarcticus</name>
    <dbReference type="NCBI Taxonomy" id="2479848"/>
    <lineage>
        <taxon>Bacteria</taxon>
        <taxon>Bacillati</taxon>
        <taxon>Actinomycetota</taxon>
        <taxon>Actinomycetes</taxon>
        <taxon>Propionibacteriales</taxon>
        <taxon>Propionibacteriaceae</taxon>
        <taxon>Tessaracoccus</taxon>
    </lineage>
</organism>
<dbReference type="EMBL" id="REFW01000001">
    <property type="protein sequence ID" value="RMB62455.1"/>
    <property type="molecule type" value="Genomic_DNA"/>
</dbReference>
<gene>
    <name evidence="1" type="ORF">EAX62_04100</name>
</gene>
<evidence type="ECO:0008006" key="3">
    <source>
        <dbReference type="Google" id="ProtNLM"/>
    </source>
</evidence>
<dbReference type="Proteomes" id="UP000275256">
    <property type="component" value="Unassembled WGS sequence"/>
</dbReference>
<proteinExistence type="predicted"/>
<comment type="caution">
    <text evidence="1">The sequence shown here is derived from an EMBL/GenBank/DDBJ whole genome shotgun (WGS) entry which is preliminary data.</text>
</comment>
<dbReference type="Pfam" id="PF21172">
    <property type="entry name" value="CueP"/>
    <property type="match status" value="1"/>
</dbReference>
<dbReference type="InterPro" id="IPR047808">
    <property type="entry name" value="CueP-like"/>
</dbReference>
<reference evidence="1 2" key="1">
    <citation type="submission" date="2018-10" db="EMBL/GenBank/DDBJ databases">
        <title>Tessaracoccus antarcticuss sp. nov., isolated from sediment.</title>
        <authorList>
            <person name="Zhou L.Y."/>
            <person name="Du Z.J."/>
        </authorList>
    </citation>
    <scope>NUCLEOTIDE SEQUENCE [LARGE SCALE GENOMIC DNA]</scope>
    <source>
        <strain evidence="1 2">JDX10</strain>
    </source>
</reference>
<dbReference type="Gene3D" id="2.60.40.3700">
    <property type="match status" value="1"/>
</dbReference>
<protein>
    <recommendedName>
        <fullName evidence="3">CueP family metal-binding protein</fullName>
    </recommendedName>
</protein>
<dbReference type="OrthoDB" id="73040at2"/>
<dbReference type="NCBIfam" id="NF038094">
    <property type="entry name" value="CueP_fam"/>
    <property type="match status" value="1"/>
</dbReference>
<dbReference type="AlphaFoldDB" id="A0A3M0GBU3"/>